<name>A0A2M4DEP3_ANODA</name>
<accession>A0A2M4DEP3</accession>
<feature type="signal peptide" evidence="1">
    <location>
        <begin position="1"/>
        <end position="16"/>
    </location>
</feature>
<protein>
    <submittedName>
        <fullName evidence="2">Putative secreted protein</fullName>
    </submittedName>
</protein>
<sequence>MHLLCVVLAQPLELLALVVFDVVEHGVDLTRLGRRFVSLVAVAATVSTDQIHQTEPYEDASNALENQCQCQERGS</sequence>
<organism evidence="2">
    <name type="scientific">Anopheles darlingi</name>
    <name type="common">Mosquito</name>
    <dbReference type="NCBI Taxonomy" id="43151"/>
    <lineage>
        <taxon>Eukaryota</taxon>
        <taxon>Metazoa</taxon>
        <taxon>Ecdysozoa</taxon>
        <taxon>Arthropoda</taxon>
        <taxon>Hexapoda</taxon>
        <taxon>Insecta</taxon>
        <taxon>Pterygota</taxon>
        <taxon>Neoptera</taxon>
        <taxon>Endopterygota</taxon>
        <taxon>Diptera</taxon>
        <taxon>Nematocera</taxon>
        <taxon>Culicoidea</taxon>
        <taxon>Culicidae</taxon>
        <taxon>Anophelinae</taxon>
        <taxon>Anopheles</taxon>
    </lineage>
</organism>
<reference evidence="2" key="1">
    <citation type="submission" date="2018-01" db="EMBL/GenBank/DDBJ databases">
        <title>An insight into the sialome of Amazonian anophelines.</title>
        <authorList>
            <person name="Ribeiro J.M."/>
            <person name="Scarpassa V."/>
            <person name="Calvo E."/>
        </authorList>
    </citation>
    <scope>NUCLEOTIDE SEQUENCE</scope>
</reference>
<dbReference type="EMBL" id="GGFL01011848">
    <property type="protein sequence ID" value="MBW76026.1"/>
    <property type="molecule type" value="Transcribed_RNA"/>
</dbReference>
<evidence type="ECO:0000313" key="2">
    <source>
        <dbReference type="EMBL" id="MBW76026.1"/>
    </source>
</evidence>
<proteinExistence type="predicted"/>
<feature type="chain" id="PRO_5014921637" evidence="1">
    <location>
        <begin position="17"/>
        <end position="75"/>
    </location>
</feature>
<evidence type="ECO:0000256" key="1">
    <source>
        <dbReference type="SAM" id="SignalP"/>
    </source>
</evidence>
<keyword evidence="1" id="KW-0732">Signal</keyword>
<dbReference type="AlphaFoldDB" id="A0A2M4DEP3"/>